<feature type="compositionally biased region" description="Polar residues" evidence="1">
    <location>
        <begin position="9"/>
        <end position="73"/>
    </location>
</feature>
<gene>
    <name evidence="2" type="ORF">DY000_02013386</name>
</gene>
<evidence type="ECO:0000313" key="2">
    <source>
        <dbReference type="EMBL" id="KAF3567072.1"/>
    </source>
</evidence>
<feature type="region of interest" description="Disordered" evidence="1">
    <location>
        <begin position="1"/>
        <end position="75"/>
    </location>
</feature>
<accession>A0ABQ7D3V3</accession>
<evidence type="ECO:0000313" key="3">
    <source>
        <dbReference type="Proteomes" id="UP000266723"/>
    </source>
</evidence>
<keyword evidence="3" id="KW-1185">Reference proteome</keyword>
<organism evidence="2 3">
    <name type="scientific">Brassica cretica</name>
    <name type="common">Mustard</name>
    <dbReference type="NCBI Taxonomy" id="69181"/>
    <lineage>
        <taxon>Eukaryota</taxon>
        <taxon>Viridiplantae</taxon>
        <taxon>Streptophyta</taxon>
        <taxon>Embryophyta</taxon>
        <taxon>Tracheophyta</taxon>
        <taxon>Spermatophyta</taxon>
        <taxon>Magnoliopsida</taxon>
        <taxon>eudicotyledons</taxon>
        <taxon>Gunneridae</taxon>
        <taxon>Pentapetalae</taxon>
        <taxon>rosids</taxon>
        <taxon>malvids</taxon>
        <taxon>Brassicales</taxon>
        <taxon>Brassicaceae</taxon>
        <taxon>Brassiceae</taxon>
        <taxon>Brassica</taxon>
    </lineage>
</organism>
<dbReference type="EMBL" id="QGKV02000759">
    <property type="protein sequence ID" value="KAF3567072.1"/>
    <property type="molecule type" value="Genomic_DNA"/>
</dbReference>
<comment type="caution">
    <text evidence="2">The sequence shown here is derived from an EMBL/GenBank/DDBJ whole genome shotgun (WGS) entry which is preliminary data.</text>
</comment>
<sequence length="98" mass="10694">MGTKAMNETHASQMAPQSTGTPVFTPNHTHQVTNETPASPITQQNTETPVFTLNQTQQAEPSYETPSKPNQAEENLDDEAETGIQVLPPNVTQQVCLF</sequence>
<evidence type="ECO:0000256" key="1">
    <source>
        <dbReference type="SAM" id="MobiDB-lite"/>
    </source>
</evidence>
<protein>
    <submittedName>
        <fullName evidence="2">Uncharacterized protein</fullName>
    </submittedName>
</protein>
<reference evidence="2 3" key="1">
    <citation type="journal article" date="2020" name="BMC Genomics">
        <title>Intraspecific diversification of the crop wild relative Brassica cretica Lam. using demographic model selection.</title>
        <authorList>
            <person name="Kioukis A."/>
            <person name="Michalopoulou V.A."/>
            <person name="Briers L."/>
            <person name="Pirintsos S."/>
            <person name="Studholme D.J."/>
            <person name="Pavlidis P."/>
            <person name="Sarris P.F."/>
        </authorList>
    </citation>
    <scope>NUCLEOTIDE SEQUENCE [LARGE SCALE GENOMIC DNA]</scope>
    <source>
        <strain evidence="3">cv. PFS-1207/04</strain>
    </source>
</reference>
<proteinExistence type="predicted"/>
<name>A0ABQ7D3V3_BRACR</name>
<dbReference type="Proteomes" id="UP000266723">
    <property type="component" value="Unassembled WGS sequence"/>
</dbReference>